<feature type="transmembrane region" description="Helical" evidence="7">
    <location>
        <begin position="385"/>
        <end position="402"/>
    </location>
</feature>
<gene>
    <name evidence="9" type="ORF">ACFSYJ_26820</name>
</gene>
<dbReference type="InterPro" id="IPR020846">
    <property type="entry name" value="MFS_dom"/>
</dbReference>
<dbReference type="Proteomes" id="UP001597419">
    <property type="component" value="Unassembled WGS sequence"/>
</dbReference>
<organism evidence="9 10">
    <name type="scientific">Amycolatopsis samaneae</name>
    <dbReference type="NCBI Taxonomy" id="664691"/>
    <lineage>
        <taxon>Bacteria</taxon>
        <taxon>Bacillati</taxon>
        <taxon>Actinomycetota</taxon>
        <taxon>Actinomycetes</taxon>
        <taxon>Pseudonocardiales</taxon>
        <taxon>Pseudonocardiaceae</taxon>
        <taxon>Amycolatopsis</taxon>
    </lineage>
</organism>
<dbReference type="SUPFAM" id="SSF103473">
    <property type="entry name" value="MFS general substrate transporter"/>
    <property type="match status" value="1"/>
</dbReference>
<dbReference type="PROSITE" id="PS50850">
    <property type="entry name" value="MFS"/>
    <property type="match status" value="1"/>
</dbReference>
<accession>A0ABW5GMZ7</accession>
<evidence type="ECO:0000313" key="9">
    <source>
        <dbReference type="EMBL" id="MFD2462247.1"/>
    </source>
</evidence>
<protein>
    <submittedName>
        <fullName evidence="9">MFS transporter</fullName>
    </submittedName>
</protein>
<evidence type="ECO:0000256" key="2">
    <source>
        <dbReference type="ARBA" id="ARBA00022448"/>
    </source>
</evidence>
<sequence length="410" mass="43649">MITTRGRGGLLRHRDFRRLWLADGLSQFGDRVSFVAVPLLAATTLHASAFEVSLLRTVQTAAYLVLGLQVGAWCDRLRCRPVLLTADLGQAAAFASVPIAAMFGVLSLAQLYVVVAIAGVLSVFFTVAHQTYLPRLVAREELTEGNARLQANLSVAAVSAPTASGFLFQYLGGPAALAVNAASFLWSATWLSRIRTREPRPERPERVPLRREIAEGIAYLARRPDLRAFAASSAQTSLFQAPQLTLGTLFLLEDIRLSPGAIGLVGTLGLTGALTGSATARRLGARFGAGRVLWVVALVFGLGAGLAPLTQPGWLVALFALSGFFSAYSITVMSILMVSHTQASTPPELRGRVSATMRFLVFGIAPIGSILAGVLGETLGLRTTLWIGAAGLLVAALWLFPLRHKDFSTS</sequence>
<feature type="transmembrane region" description="Helical" evidence="7">
    <location>
        <begin position="291"/>
        <end position="309"/>
    </location>
</feature>
<feature type="transmembrane region" description="Helical" evidence="7">
    <location>
        <begin position="315"/>
        <end position="338"/>
    </location>
</feature>
<keyword evidence="10" id="KW-1185">Reference proteome</keyword>
<keyword evidence="4 7" id="KW-0812">Transmembrane</keyword>
<dbReference type="InterPro" id="IPR036259">
    <property type="entry name" value="MFS_trans_sf"/>
</dbReference>
<feature type="domain" description="Major facilitator superfamily (MFS) profile" evidence="8">
    <location>
        <begin position="226"/>
        <end position="410"/>
    </location>
</feature>
<keyword evidence="6 7" id="KW-0472">Membrane</keyword>
<evidence type="ECO:0000256" key="5">
    <source>
        <dbReference type="ARBA" id="ARBA00022989"/>
    </source>
</evidence>
<dbReference type="Gene3D" id="1.20.1250.20">
    <property type="entry name" value="MFS general substrate transporter like domains"/>
    <property type="match status" value="1"/>
</dbReference>
<evidence type="ECO:0000313" key="10">
    <source>
        <dbReference type="Proteomes" id="UP001597419"/>
    </source>
</evidence>
<comment type="caution">
    <text evidence="9">The sequence shown here is derived from an EMBL/GenBank/DDBJ whole genome shotgun (WGS) entry which is preliminary data.</text>
</comment>
<evidence type="ECO:0000256" key="1">
    <source>
        <dbReference type="ARBA" id="ARBA00004651"/>
    </source>
</evidence>
<evidence type="ECO:0000256" key="7">
    <source>
        <dbReference type="SAM" id="Phobius"/>
    </source>
</evidence>
<dbReference type="RefSeq" id="WP_345401250.1">
    <property type="nucleotide sequence ID" value="NZ_BAABHG010000012.1"/>
</dbReference>
<feature type="transmembrane region" description="Helical" evidence="7">
    <location>
        <begin position="109"/>
        <end position="128"/>
    </location>
</feature>
<dbReference type="CDD" id="cd06173">
    <property type="entry name" value="MFS_MefA_like"/>
    <property type="match status" value="1"/>
</dbReference>
<dbReference type="Pfam" id="PF05977">
    <property type="entry name" value="MFS_3"/>
    <property type="match status" value="1"/>
</dbReference>
<dbReference type="InterPro" id="IPR010290">
    <property type="entry name" value="TM_effector"/>
</dbReference>
<proteinExistence type="predicted"/>
<evidence type="ECO:0000256" key="3">
    <source>
        <dbReference type="ARBA" id="ARBA00022475"/>
    </source>
</evidence>
<feature type="transmembrane region" description="Helical" evidence="7">
    <location>
        <begin position="359"/>
        <end position="379"/>
    </location>
</feature>
<dbReference type="PANTHER" id="PTHR23513:SF6">
    <property type="entry name" value="MAJOR FACILITATOR SUPERFAMILY ASSOCIATED DOMAIN-CONTAINING PROTEIN"/>
    <property type="match status" value="1"/>
</dbReference>
<name>A0ABW5GMZ7_9PSEU</name>
<dbReference type="PANTHER" id="PTHR23513">
    <property type="entry name" value="INTEGRAL MEMBRANE EFFLUX PROTEIN-RELATED"/>
    <property type="match status" value="1"/>
</dbReference>
<keyword evidence="2" id="KW-0813">Transport</keyword>
<evidence type="ECO:0000256" key="4">
    <source>
        <dbReference type="ARBA" id="ARBA00022692"/>
    </source>
</evidence>
<keyword evidence="3" id="KW-1003">Cell membrane</keyword>
<keyword evidence="5 7" id="KW-1133">Transmembrane helix</keyword>
<evidence type="ECO:0000259" key="8">
    <source>
        <dbReference type="PROSITE" id="PS50850"/>
    </source>
</evidence>
<reference evidence="10" key="1">
    <citation type="journal article" date="2019" name="Int. J. Syst. Evol. Microbiol.">
        <title>The Global Catalogue of Microorganisms (GCM) 10K type strain sequencing project: providing services to taxonomists for standard genome sequencing and annotation.</title>
        <authorList>
            <consortium name="The Broad Institute Genomics Platform"/>
            <consortium name="The Broad Institute Genome Sequencing Center for Infectious Disease"/>
            <person name="Wu L."/>
            <person name="Ma J."/>
        </authorList>
    </citation>
    <scope>NUCLEOTIDE SEQUENCE [LARGE SCALE GENOMIC DNA]</scope>
    <source>
        <strain evidence="10">CGMCC 4.7643</strain>
    </source>
</reference>
<evidence type="ECO:0000256" key="6">
    <source>
        <dbReference type="ARBA" id="ARBA00023136"/>
    </source>
</evidence>
<dbReference type="EMBL" id="JBHUKU010000015">
    <property type="protein sequence ID" value="MFD2462247.1"/>
    <property type="molecule type" value="Genomic_DNA"/>
</dbReference>
<comment type="subcellular location">
    <subcellularLocation>
        <location evidence="1">Cell membrane</location>
        <topology evidence="1">Multi-pass membrane protein</topology>
    </subcellularLocation>
</comment>
<feature type="transmembrane region" description="Helical" evidence="7">
    <location>
        <begin position="174"/>
        <end position="191"/>
    </location>
</feature>